<feature type="compositionally biased region" description="Pro residues" evidence="1">
    <location>
        <begin position="70"/>
        <end position="79"/>
    </location>
</feature>
<dbReference type="Proteomes" id="UP000635245">
    <property type="component" value="Unassembled WGS sequence"/>
</dbReference>
<dbReference type="Gene3D" id="3.30.1310.10">
    <property type="entry name" value="Nucleoid-associated protein YbaB-like domain"/>
    <property type="match status" value="1"/>
</dbReference>
<feature type="compositionally biased region" description="Basic residues" evidence="1">
    <location>
        <begin position="80"/>
        <end position="90"/>
    </location>
</feature>
<dbReference type="InterPro" id="IPR036894">
    <property type="entry name" value="YbaB-like_sf"/>
</dbReference>
<dbReference type="EMBL" id="JAENJH010000002">
    <property type="protein sequence ID" value="MBK1784589.1"/>
    <property type="molecule type" value="Genomic_DNA"/>
</dbReference>
<evidence type="ECO:0000256" key="1">
    <source>
        <dbReference type="SAM" id="MobiDB-lite"/>
    </source>
</evidence>
<reference evidence="2" key="1">
    <citation type="submission" date="2020-12" db="EMBL/GenBank/DDBJ databases">
        <title>Prauserella sp. ASG 168, a novel actinomycete isolated from cave rock.</title>
        <authorList>
            <person name="Suriyachadkun C."/>
        </authorList>
    </citation>
    <scope>NUCLEOTIDE SEQUENCE</scope>
    <source>
        <strain evidence="2">ASG 168</strain>
    </source>
</reference>
<gene>
    <name evidence="2" type="ORF">JHE00_09650</name>
</gene>
<comment type="caution">
    <text evidence="2">The sequence shown here is derived from an EMBL/GenBank/DDBJ whole genome shotgun (WGS) entry which is preliminary data.</text>
</comment>
<dbReference type="RefSeq" id="WP_200317108.1">
    <property type="nucleotide sequence ID" value="NZ_JAENJH010000002.1"/>
</dbReference>
<dbReference type="InterPro" id="IPR004401">
    <property type="entry name" value="YbaB/EbfC"/>
</dbReference>
<accession>A0A934QSK7</accession>
<organism evidence="2 3">
    <name type="scientific">Prauserella cavernicola</name>
    <dbReference type="NCBI Taxonomy" id="2800127"/>
    <lineage>
        <taxon>Bacteria</taxon>
        <taxon>Bacillati</taxon>
        <taxon>Actinomycetota</taxon>
        <taxon>Actinomycetes</taxon>
        <taxon>Pseudonocardiales</taxon>
        <taxon>Pseudonocardiaceae</taxon>
        <taxon>Prauserella</taxon>
    </lineage>
</organism>
<dbReference type="Pfam" id="PF02575">
    <property type="entry name" value="YbaB_DNA_bd"/>
    <property type="match status" value="1"/>
</dbReference>
<name>A0A934QSK7_9PSEU</name>
<sequence>MTIAGNPASATVTSRDGLVRATVDSTGALTGLEFAPSAFEGTDPAALAETVLDVVRQGATRARQDEGPTAAPPSVPPRPTPRRHRSTRKV</sequence>
<feature type="region of interest" description="Disordered" evidence="1">
    <location>
        <begin position="59"/>
        <end position="90"/>
    </location>
</feature>
<evidence type="ECO:0000313" key="3">
    <source>
        <dbReference type="Proteomes" id="UP000635245"/>
    </source>
</evidence>
<protein>
    <submittedName>
        <fullName evidence="2">YbaB/EbfC family nucleoid-associated protein</fullName>
    </submittedName>
</protein>
<dbReference type="AlphaFoldDB" id="A0A934QSK7"/>
<proteinExistence type="predicted"/>
<evidence type="ECO:0000313" key="2">
    <source>
        <dbReference type="EMBL" id="MBK1784589.1"/>
    </source>
</evidence>
<keyword evidence="3" id="KW-1185">Reference proteome</keyword>
<dbReference type="GO" id="GO:0003677">
    <property type="term" value="F:DNA binding"/>
    <property type="evidence" value="ECO:0007669"/>
    <property type="project" value="InterPro"/>
</dbReference>